<dbReference type="AlphaFoldDB" id="A0A917BK95"/>
<organism evidence="3 4">
    <name type="scientific">Ornithinimicrobium tianjinense</name>
    <dbReference type="NCBI Taxonomy" id="1195761"/>
    <lineage>
        <taxon>Bacteria</taxon>
        <taxon>Bacillati</taxon>
        <taxon>Actinomycetota</taxon>
        <taxon>Actinomycetes</taxon>
        <taxon>Micrococcales</taxon>
        <taxon>Ornithinimicrobiaceae</taxon>
        <taxon>Ornithinimicrobium</taxon>
    </lineage>
</organism>
<dbReference type="Proteomes" id="UP000605670">
    <property type="component" value="Unassembled WGS sequence"/>
</dbReference>
<sequence>MAHGEPGGAPLPDAARHAVVWCVRDWNTIVRMTATQDLHDGPTPETANVAGRAAQDISVLLYSNDAAVRDSVRLSVGDQPAADVHVTRWHECATPAAVLSAVREEDFDVLVLDGEAQPYGGMGVCRELKNEIFDCPPVVLLTGRPVDGWLATWSLADAAVPRPLDPQRLSAAVVDLVRR</sequence>
<dbReference type="SUPFAM" id="SSF52172">
    <property type="entry name" value="CheY-like"/>
    <property type="match status" value="1"/>
</dbReference>
<dbReference type="InterPro" id="IPR001789">
    <property type="entry name" value="Sig_transdc_resp-reg_receiver"/>
</dbReference>
<reference evidence="3" key="1">
    <citation type="journal article" date="2014" name="Int. J. Syst. Evol. Microbiol.">
        <title>Complete genome sequence of Corynebacterium casei LMG S-19264T (=DSM 44701T), isolated from a smear-ripened cheese.</title>
        <authorList>
            <consortium name="US DOE Joint Genome Institute (JGI-PGF)"/>
            <person name="Walter F."/>
            <person name="Albersmeier A."/>
            <person name="Kalinowski J."/>
            <person name="Ruckert C."/>
        </authorList>
    </citation>
    <scope>NUCLEOTIDE SEQUENCE</scope>
    <source>
        <strain evidence="3">CGMCC 1.12160</strain>
    </source>
</reference>
<dbReference type="Gene3D" id="3.40.50.2300">
    <property type="match status" value="1"/>
</dbReference>
<dbReference type="GO" id="GO:0000160">
    <property type="term" value="P:phosphorelay signal transduction system"/>
    <property type="evidence" value="ECO:0007669"/>
    <property type="project" value="InterPro"/>
</dbReference>
<reference evidence="3" key="2">
    <citation type="submission" date="2020-09" db="EMBL/GenBank/DDBJ databases">
        <authorList>
            <person name="Sun Q."/>
            <person name="Zhou Y."/>
        </authorList>
    </citation>
    <scope>NUCLEOTIDE SEQUENCE</scope>
    <source>
        <strain evidence="3">CGMCC 1.12160</strain>
    </source>
</reference>
<evidence type="ECO:0000313" key="4">
    <source>
        <dbReference type="Proteomes" id="UP000605670"/>
    </source>
</evidence>
<evidence type="ECO:0000313" key="3">
    <source>
        <dbReference type="EMBL" id="GGF45139.1"/>
    </source>
</evidence>
<keyword evidence="4" id="KW-1185">Reference proteome</keyword>
<keyword evidence="1" id="KW-0597">Phosphoprotein</keyword>
<evidence type="ECO:0000256" key="1">
    <source>
        <dbReference type="PROSITE-ProRule" id="PRU00169"/>
    </source>
</evidence>
<dbReference type="EMBL" id="BMEM01000001">
    <property type="protein sequence ID" value="GGF45139.1"/>
    <property type="molecule type" value="Genomic_DNA"/>
</dbReference>
<proteinExistence type="predicted"/>
<gene>
    <name evidence="3" type="ORF">GCM10011366_11060</name>
</gene>
<accession>A0A917BK95</accession>
<dbReference type="SMART" id="SM00448">
    <property type="entry name" value="REC"/>
    <property type="match status" value="1"/>
</dbReference>
<dbReference type="InterPro" id="IPR011006">
    <property type="entry name" value="CheY-like_superfamily"/>
</dbReference>
<feature type="modified residue" description="4-aspartylphosphate" evidence="1">
    <location>
        <position position="113"/>
    </location>
</feature>
<dbReference type="PROSITE" id="PS50110">
    <property type="entry name" value="RESPONSE_REGULATORY"/>
    <property type="match status" value="1"/>
</dbReference>
<feature type="domain" description="Response regulatory" evidence="2">
    <location>
        <begin position="58"/>
        <end position="177"/>
    </location>
</feature>
<name>A0A917BK95_9MICO</name>
<protein>
    <recommendedName>
        <fullName evidence="2">Response regulatory domain-containing protein</fullName>
    </recommendedName>
</protein>
<evidence type="ECO:0000259" key="2">
    <source>
        <dbReference type="PROSITE" id="PS50110"/>
    </source>
</evidence>
<comment type="caution">
    <text evidence="3">The sequence shown here is derived from an EMBL/GenBank/DDBJ whole genome shotgun (WGS) entry which is preliminary data.</text>
</comment>